<dbReference type="Proteomes" id="UP000299102">
    <property type="component" value="Unassembled WGS sequence"/>
</dbReference>
<organism evidence="2 3">
    <name type="scientific">Eumeta variegata</name>
    <name type="common">Bagworm moth</name>
    <name type="synonym">Eumeta japonica</name>
    <dbReference type="NCBI Taxonomy" id="151549"/>
    <lineage>
        <taxon>Eukaryota</taxon>
        <taxon>Metazoa</taxon>
        <taxon>Ecdysozoa</taxon>
        <taxon>Arthropoda</taxon>
        <taxon>Hexapoda</taxon>
        <taxon>Insecta</taxon>
        <taxon>Pterygota</taxon>
        <taxon>Neoptera</taxon>
        <taxon>Endopterygota</taxon>
        <taxon>Lepidoptera</taxon>
        <taxon>Glossata</taxon>
        <taxon>Ditrysia</taxon>
        <taxon>Tineoidea</taxon>
        <taxon>Psychidae</taxon>
        <taxon>Oiketicinae</taxon>
        <taxon>Eumeta</taxon>
    </lineage>
</organism>
<proteinExistence type="predicted"/>
<sequence length="129" mass="14865">MEKSYQTTSMQLCSVKNTADKTYYLAITKVYRMEVEKRSPPPHSLALSRAPRLAHTGICHPGINLYAKRRAHIAILSVYEDRVDARSRLRTSPFDLRPKIRRRRRSARSLPFSADHERARPTHAVRVGP</sequence>
<feature type="region of interest" description="Disordered" evidence="1">
    <location>
        <begin position="100"/>
        <end position="129"/>
    </location>
</feature>
<comment type="caution">
    <text evidence="2">The sequence shown here is derived from an EMBL/GenBank/DDBJ whole genome shotgun (WGS) entry which is preliminary data.</text>
</comment>
<reference evidence="2 3" key="1">
    <citation type="journal article" date="2019" name="Commun. Biol.">
        <title>The bagworm genome reveals a unique fibroin gene that provides high tensile strength.</title>
        <authorList>
            <person name="Kono N."/>
            <person name="Nakamura H."/>
            <person name="Ohtoshi R."/>
            <person name="Tomita M."/>
            <person name="Numata K."/>
            <person name="Arakawa K."/>
        </authorList>
    </citation>
    <scope>NUCLEOTIDE SEQUENCE [LARGE SCALE GENOMIC DNA]</scope>
</reference>
<protein>
    <submittedName>
        <fullName evidence="2">Uncharacterized protein</fullName>
    </submittedName>
</protein>
<name>A0A4C1X8X8_EUMVA</name>
<keyword evidence="3" id="KW-1185">Reference proteome</keyword>
<dbReference type="AlphaFoldDB" id="A0A4C1X8X8"/>
<gene>
    <name evidence="2" type="ORF">EVAR_14023_1</name>
</gene>
<evidence type="ECO:0000313" key="2">
    <source>
        <dbReference type="EMBL" id="GBP60261.1"/>
    </source>
</evidence>
<evidence type="ECO:0000313" key="3">
    <source>
        <dbReference type="Proteomes" id="UP000299102"/>
    </source>
</evidence>
<evidence type="ECO:0000256" key="1">
    <source>
        <dbReference type="SAM" id="MobiDB-lite"/>
    </source>
</evidence>
<accession>A0A4C1X8X8</accession>
<dbReference type="EMBL" id="BGZK01000783">
    <property type="protein sequence ID" value="GBP60261.1"/>
    <property type="molecule type" value="Genomic_DNA"/>
</dbReference>